<dbReference type="WBParaSite" id="Hba_05268">
    <property type="protein sequence ID" value="Hba_05268"/>
    <property type="gene ID" value="Hba_05268"/>
</dbReference>
<evidence type="ECO:0000313" key="2">
    <source>
        <dbReference type="WBParaSite" id="Hba_05268"/>
    </source>
</evidence>
<dbReference type="Proteomes" id="UP000095283">
    <property type="component" value="Unplaced"/>
</dbReference>
<organism evidence="1 2">
    <name type="scientific">Heterorhabditis bacteriophora</name>
    <name type="common">Entomopathogenic nematode worm</name>
    <dbReference type="NCBI Taxonomy" id="37862"/>
    <lineage>
        <taxon>Eukaryota</taxon>
        <taxon>Metazoa</taxon>
        <taxon>Ecdysozoa</taxon>
        <taxon>Nematoda</taxon>
        <taxon>Chromadorea</taxon>
        <taxon>Rhabditida</taxon>
        <taxon>Rhabditina</taxon>
        <taxon>Rhabditomorpha</taxon>
        <taxon>Strongyloidea</taxon>
        <taxon>Heterorhabditidae</taxon>
        <taxon>Heterorhabditis</taxon>
    </lineage>
</organism>
<proteinExistence type="predicted"/>
<sequence length="106" mass="12631">MYSGKEFLSQYTVQQIMNGRFNRLCFERYCGITEHILRQIIEDWVECKKEVPDYFFHELGDVNVELILSGIPNIICRSQNLWTLTNSKDQTGCIYIYGDEFRLYTK</sequence>
<name>A0A1I7WJS0_HETBA</name>
<keyword evidence="1" id="KW-1185">Reference proteome</keyword>
<evidence type="ECO:0000313" key="1">
    <source>
        <dbReference type="Proteomes" id="UP000095283"/>
    </source>
</evidence>
<dbReference type="AlphaFoldDB" id="A0A1I7WJS0"/>
<accession>A0A1I7WJS0</accession>
<protein>
    <submittedName>
        <fullName evidence="2">Cyclic nucleotide-binding domain-containing protein</fullName>
    </submittedName>
</protein>
<reference evidence="2" key="1">
    <citation type="submission" date="2016-11" db="UniProtKB">
        <authorList>
            <consortium name="WormBaseParasite"/>
        </authorList>
    </citation>
    <scope>IDENTIFICATION</scope>
</reference>